<keyword evidence="4 6" id="KW-1133">Transmembrane helix</keyword>
<feature type="transmembrane region" description="Helical" evidence="6">
    <location>
        <begin position="338"/>
        <end position="357"/>
    </location>
</feature>
<dbReference type="RefSeq" id="WP_099154679.1">
    <property type="nucleotide sequence ID" value="NZ_PDUD01000047.1"/>
</dbReference>
<feature type="transmembrane region" description="Helical" evidence="6">
    <location>
        <begin position="731"/>
        <end position="751"/>
    </location>
</feature>
<evidence type="ECO:0000256" key="1">
    <source>
        <dbReference type="ARBA" id="ARBA00004651"/>
    </source>
</evidence>
<comment type="caution">
    <text evidence="9">The sequence shown here is derived from an EMBL/GenBank/DDBJ whole genome shotgun (WGS) entry which is preliminary data.</text>
</comment>
<feature type="domain" description="ABC3 transporter permease C-terminal" evidence="7">
    <location>
        <begin position="682"/>
        <end position="791"/>
    </location>
</feature>
<gene>
    <name evidence="9" type="ORF">CRP01_34705</name>
</gene>
<reference evidence="9 10" key="1">
    <citation type="submission" date="2017-10" db="EMBL/GenBank/DDBJ databases">
        <title>The draft genome sequence of Lewinella nigricans NBRC 102662.</title>
        <authorList>
            <person name="Wang K."/>
        </authorList>
    </citation>
    <scope>NUCLEOTIDE SEQUENCE [LARGE SCALE GENOMIC DNA]</scope>
    <source>
        <strain evidence="9 10">NBRC 102662</strain>
    </source>
</reference>
<comment type="subcellular location">
    <subcellularLocation>
        <location evidence="1">Cell membrane</location>
        <topology evidence="1">Multi-pass membrane protein</topology>
    </subcellularLocation>
</comment>
<accession>A0A2D0N0D1</accession>
<sequence>MFRNYFKLALRNLTKNRLYSVIKISGLTIGMTAAVLIGLYLQHELSFDSVHAKADRIARVTMEYGGADGDRNFSETTGNKVAPTFQSDFPEIEEAIRVISYKQVAKVGEQLVEEDRIYYADSSFFQVFTFPMLEGDSARAIAEPGKVVLSATMAEKYFGNTSPMGQVIQLGSKDYTVSGVMEDASELSQVQPDFIAGFMNLRDAAPERETWWNANYATYFLLRQPADIAGLEAKIPEYMERFYQDERYFDKNDFLVYHLEPLRSVHLYSELSGNFVPNGDIRYLYILVGIGLLILLIATTTYINLTTATGAARAKEVSMQKVLGAERKHLVAQHLSEAILVTGFALTLGYALANILLPAFNNLFDQNLSWDLLIHPLSVAGIVVFGLLVGLLSGAYPALILSKYKVTELMLGKWKSSRGSFGVRQLLIVLQFGISVFLIICTLVLQDQLAFIQEQKLGYNEEQVLVLPTDGRIVEKLDLIKSELNRMDAVQSVSLSYETPVEIRGTYGISGTENVTDDKSVTALPIDEDFLETMEIPLVAGENIKRADIEAEVNAYAAEQEPPTRPILVNERQAADFGWNGEEAVGQFVNFNGRRAQIRGVVQDFHFSSLHEAIDRLVMFPSDWGNVLLVKLSGQQVGTAIEAIGDQWASFAPHRPYSYHFLDEEFAKLYASEARTAGLVTTFSILAIFLACMSLFGLASFNIVKRTKEIGIRKVLGASVTGIVALLSKDFIRLVLVAIVLAGPLAYWVMSRWLQNFAYRIELGGGVLLLAGLAVMAIAFLAVSWQSIRAALGNPVKALRSE</sequence>
<feature type="transmembrane region" description="Helical" evidence="6">
    <location>
        <begin position="763"/>
        <end position="783"/>
    </location>
</feature>
<name>A0A2D0N0D1_FLAN2</name>
<dbReference type="EMBL" id="PDUD01000047">
    <property type="protein sequence ID" value="PHN01945.1"/>
    <property type="molecule type" value="Genomic_DNA"/>
</dbReference>
<evidence type="ECO:0000313" key="10">
    <source>
        <dbReference type="Proteomes" id="UP000223913"/>
    </source>
</evidence>
<evidence type="ECO:0000259" key="7">
    <source>
        <dbReference type="Pfam" id="PF02687"/>
    </source>
</evidence>
<evidence type="ECO:0000256" key="6">
    <source>
        <dbReference type="SAM" id="Phobius"/>
    </source>
</evidence>
<evidence type="ECO:0000256" key="3">
    <source>
        <dbReference type="ARBA" id="ARBA00022692"/>
    </source>
</evidence>
<dbReference type="PANTHER" id="PTHR30572:SF18">
    <property type="entry name" value="ABC-TYPE MACROLIDE FAMILY EXPORT SYSTEM PERMEASE COMPONENT 2"/>
    <property type="match status" value="1"/>
</dbReference>
<feature type="transmembrane region" description="Helical" evidence="6">
    <location>
        <begin position="377"/>
        <end position="401"/>
    </location>
</feature>
<dbReference type="PANTHER" id="PTHR30572">
    <property type="entry name" value="MEMBRANE COMPONENT OF TRANSPORTER-RELATED"/>
    <property type="match status" value="1"/>
</dbReference>
<feature type="domain" description="MacB-like periplasmic core" evidence="8">
    <location>
        <begin position="21"/>
        <end position="236"/>
    </location>
</feature>
<evidence type="ECO:0000313" key="9">
    <source>
        <dbReference type="EMBL" id="PHN01945.1"/>
    </source>
</evidence>
<keyword evidence="5 6" id="KW-0472">Membrane</keyword>
<dbReference type="OrthoDB" id="1451596at2"/>
<dbReference type="AlphaFoldDB" id="A0A2D0N0D1"/>
<dbReference type="Proteomes" id="UP000223913">
    <property type="component" value="Unassembled WGS sequence"/>
</dbReference>
<feature type="transmembrane region" description="Helical" evidence="6">
    <location>
        <begin position="683"/>
        <end position="704"/>
    </location>
</feature>
<evidence type="ECO:0008006" key="11">
    <source>
        <dbReference type="Google" id="ProtNLM"/>
    </source>
</evidence>
<keyword evidence="10" id="KW-1185">Reference proteome</keyword>
<dbReference type="Pfam" id="PF12704">
    <property type="entry name" value="MacB_PCD"/>
    <property type="match status" value="1"/>
</dbReference>
<dbReference type="GO" id="GO:0005886">
    <property type="term" value="C:plasma membrane"/>
    <property type="evidence" value="ECO:0007669"/>
    <property type="project" value="UniProtKB-SubCell"/>
</dbReference>
<feature type="domain" description="ABC3 transporter permease C-terminal" evidence="7">
    <location>
        <begin position="290"/>
        <end position="404"/>
    </location>
</feature>
<evidence type="ECO:0000256" key="2">
    <source>
        <dbReference type="ARBA" id="ARBA00022475"/>
    </source>
</evidence>
<keyword evidence="3 6" id="KW-0812">Transmembrane</keyword>
<organism evidence="9 10">
    <name type="scientific">Flavilitoribacter nigricans (strain ATCC 23147 / DSM 23189 / NBRC 102662 / NCIMB 1420 / SS-2)</name>
    <name type="common">Lewinella nigricans</name>
    <dbReference type="NCBI Taxonomy" id="1122177"/>
    <lineage>
        <taxon>Bacteria</taxon>
        <taxon>Pseudomonadati</taxon>
        <taxon>Bacteroidota</taxon>
        <taxon>Saprospiria</taxon>
        <taxon>Saprospirales</taxon>
        <taxon>Lewinellaceae</taxon>
        <taxon>Flavilitoribacter</taxon>
    </lineage>
</organism>
<dbReference type="InterPro" id="IPR025857">
    <property type="entry name" value="MacB_PCD"/>
</dbReference>
<feature type="transmembrane region" description="Helical" evidence="6">
    <location>
        <begin position="21"/>
        <end position="41"/>
    </location>
</feature>
<proteinExistence type="predicted"/>
<protein>
    <recommendedName>
        <fullName evidence="11">FtsX-like permease family protein</fullName>
    </recommendedName>
</protein>
<dbReference type="GO" id="GO:0022857">
    <property type="term" value="F:transmembrane transporter activity"/>
    <property type="evidence" value="ECO:0007669"/>
    <property type="project" value="TreeGrafter"/>
</dbReference>
<evidence type="ECO:0000259" key="8">
    <source>
        <dbReference type="Pfam" id="PF12704"/>
    </source>
</evidence>
<dbReference type="InterPro" id="IPR050250">
    <property type="entry name" value="Macrolide_Exporter_MacB"/>
</dbReference>
<dbReference type="InterPro" id="IPR003838">
    <property type="entry name" value="ABC3_permease_C"/>
</dbReference>
<dbReference type="Pfam" id="PF02687">
    <property type="entry name" value="FtsX"/>
    <property type="match status" value="2"/>
</dbReference>
<feature type="transmembrane region" description="Helical" evidence="6">
    <location>
        <begin position="422"/>
        <end position="445"/>
    </location>
</feature>
<evidence type="ECO:0000256" key="5">
    <source>
        <dbReference type="ARBA" id="ARBA00023136"/>
    </source>
</evidence>
<evidence type="ECO:0000256" key="4">
    <source>
        <dbReference type="ARBA" id="ARBA00022989"/>
    </source>
</evidence>
<feature type="transmembrane region" description="Helical" evidence="6">
    <location>
        <begin position="283"/>
        <end position="305"/>
    </location>
</feature>
<keyword evidence="2" id="KW-1003">Cell membrane</keyword>